<comment type="function">
    <text evidence="6">Required for proper chemotaxis and phagocytosis; proper spatiotemporal control of F-actin levels in chemotaxing cells. Negative regulator of the PI3K (phosphatidylinositol 3 kinase) pathway. Predominantly phosphorylates serines and threonines and tyrosines at a lower level.</text>
</comment>
<keyword evidence="5" id="KW-0829">Tyrosine-protein kinase</keyword>
<proteinExistence type="predicted"/>
<evidence type="ECO:0000256" key="6">
    <source>
        <dbReference type="ARBA" id="ARBA00025089"/>
    </source>
</evidence>
<dbReference type="VEuPathDB" id="AmoebaDB:ACA1_385540"/>
<dbReference type="Gene3D" id="1.10.510.10">
    <property type="entry name" value="Transferase(Phosphotransferase) domain 1"/>
    <property type="match status" value="1"/>
</dbReference>
<keyword evidence="4" id="KW-0067">ATP-binding</keyword>
<dbReference type="PANTHER" id="PTHR44329">
    <property type="entry name" value="SERINE/THREONINE-PROTEIN KINASE TNNI3K-RELATED"/>
    <property type="match status" value="1"/>
</dbReference>
<keyword evidence="7" id="KW-0727">SH2 domain</keyword>
<dbReference type="SMART" id="SM00220">
    <property type="entry name" value="S_TKc"/>
    <property type="match status" value="1"/>
</dbReference>
<dbReference type="Gene3D" id="3.30.505.10">
    <property type="entry name" value="SH2 domain"/>
    <property type="match status" value="1"/>
</dbReference>
<dbReference type="InterPro" id="IPR000719">
    <property type="entry name" value="Prot_kinase_dom"/>
</dbReference>
<dbReference type="RefSeq" id="XP_004347159.1">
    <property type="nucleotide sequence ID" value="XM_004347109.1"/>
</dbReference>
<dbReference type="AlphaFoldDB" id="L8H966"/>
<accession>L8H966</accession>
<organism evidence="11 12">
    <name type="scientific">Acanthamoeba castellanii (strain ATCC 30010 / Neff)</name>
    <dbReference type="NCBI Taxonomy" id="1257118"/>
    <lineage>
        <taxon>Eukaryota</taxon>
        <taxon>Amoebozoa</taxon>
        <taxon>Discosea</taxon>
        <taxon>Longamoebia</taxon>
        <taxon>Centramoebida</taxon>
        <taxon>Acanthamoebidae</taxon>
        <taxon>Acanthamoeba</taxon>
    </lineage>
</organism>
<dbReference type="PANTHER" id="PTHR44329:SF298">
    <property type="entry name" value="MIXED LINEAGE KINASE DOMAIN-LIKE PROTEIN"/>
    <property type="match status" value="1"/>
</dbReference>
<dbReference type="CDD" id="cd00173">
    <property type="entry name" value="SH2"/>
    <property type="match status" value="1"/>
</dbReference>
<evidence type="ECO:0000256" key="3">
    <source>
        <dbReference type="ARBA" id="ARBA00022777"/>
    </source>
</evidence>
<protein>
    <submittedName>
        <fullName evidence="11">Protein kinase domain containing protein</fullName>
    </submittedName>
</protein>
<keyword evidence="2" id="KW-0547">Nucleotide-binding</keyword>
<dbReference type="Gene3D" id="3.30.200.20">
    <property type="entry name" value="Phosphorylase Kinase, domain 1"/>
    <property type="match status" value="1"/>
</dbReference>
<feature type="region of interest" description="Disordered" evidence="8">
    <location>
        <begin position="595"/>
        <end position="614"/>
    </location>
</feature>
<dbReference type="Proteomes" id="UP000011083">
    <property type="component" value="Unassembled WGS sequence"/>
</dbReference>
<evidence type="ECO:0000313" key="12">
    <source>
        <dbReference type="Proteomes" id="UP000011083"/>
    </source>
</evidence>
<name>L8H966_ACACF</name>
<keyword evidence="1" id="KW-0808">Transferase</keyword>
<dbReference type="STRING" id="1257118.L8H966"/>
<dbReference type="GeneID" id="14922690"/>
<dbReference type="KEGG" id="acan:ACA1_385540"/>
<dbReference type="EMBL" id="KB007900">
    <property type="protein sequence ID" value="ELR21777.1"/>
    <property type="molecule type" value="Genomic_DNA"/>
</dbReference>
<dbReference type="OrthoDB" id="774951at2759"/>
<sequence length="614" mass="69781">MTEDLRRIEAKRRGIVQWEPGQTLIKASELSYDREIARGNYGTVYKGRCRGFPVAIKLLHNQHLIEPKIEELKREVEIMSSLRHPCILLFMGVCTEKDNLAVVMEYVDGRDLESIVHDKDVVMTTAQQLLIAKGIAQGMNWLHCLKPEPIIHRDLKPPNVLVTKDFEVRVCDFGLSCVKEKFDPKAPPKDKAVGTPVWMSPEILCGLPASEKSDVYAFGLVLWELFTRKERPFAHVTSFSEFCDDVIDRNVRPTLPDEVPKHIRRLIKACWHGDMDKRPSFEQILEKIDELVVTNSIKDKVARNLWKILKETETASHYPFYAEWDNFIEVLCGALGLPLDTIPPESTIYQCAKAILAEEERDLTSSDAAKKFLVSCESFGRFVDVFGPLRSDILSNFDELCRTGCFHGSIDAKEAERRLTGQRSGCYLVRLSSKDNCIAITKRHKHGFNHQRAFRNEKGFNIQIGTKCHLFPSLLAFLNSPQARSKKDGLYLKCPCFTDSKFAQIHKKGAEEREVSYVGLDYIREGLRNAKVSSSSNIYGSSTNNNNGNSDNHHHHHHHDGGGHAPTISSHSASNSNLVSHSPIYGSEPQVVVEEEKIRKKKKRLSWRKSKNYE</sequence>
<dbReference type="GO" id="GO:0004674">
    <property type="term" value="F:protein serine/threonine kinase activity"/>
    <property type="evidence" value="ECO:0007669"/>
    <property type="project" value="TreeGrafter"/>
</dbReference>
<evidence type="ECO:0000256" key="8">
    <source>
        <dbReference type="SAM" id="MobiDB-lite"/>
    </source>
</evidence>
<dbReference type="PROSITE" id="PS00108">
    <property type="entry name" value="PROTEIN_KINASE_ST"/>
    <property type="match status" value="1"/>
</dbReference>
<feature type="compositionally biased region" description="Low complexity" evidence="8">
    <location>
        <begin position="533"/>
        <end position="550"/>
    </location>
</feature>
<dbReference type="PROSITE" id="PS50011">
    <property type="entry name" value="PROTEIN_KINASE_DOM"/>
    <property type="match status" value="1"/>
</dbReference>
<feature type="domain" description="Protein kinase" evidence="10">
    <location>
        <begin position="30"/>
        <end position="292"/>
    </location>
</feature>
<keyword evidence="3 11" id="KW-0418">Kinase</keyword>
<dbReference type="GO" id="GO:0005524">
    <property type="term" value="F:ATP binding"/>
    <property type="evidence" value="ECO:0007669"/>
    <property type="project" value="UniProtKB-KW"/>
</dbReference>
<keyword evidence="12" id="KW-1185">Reference proteome</keyword>
<evidence type="ECO:0000256" key="7">
    <source>
        <dbReference type="PROSITE-ProRule" id="PRU00191"/>
    </source>
</evidence>
<dbReference type="InterPro" id="IPR051681">
    <property type="entry name" value="Ser/Thr_Kinases-Pseudokinases"/>
</dbReference>
<gene>
    <name evidence="11" type="ORF">ACA1_385540</name>
</gene>
<evidence type="ECO:0000259" key="9">
    <source>
        <dbReference type="PROSITE" id="PS50001"/>
    </source>
</evidence>
<dbReference type="InterPro" id="IPR001245">
    <property type="entry name" value="Ser-Thr/Tyr_kinase_cat_dom"/>
</dbReference>
<evidence type="ECO:0000256" key="1">
    <source>
        <dbReference type="ARBA" id="ARBA00022679"/>
    </source>
</evidence>
<feature type="domain" description="SH2" evidence="9">
    <location>
        <begin position="405"/>
        <end position="496"/>
    </location>
</feature>
<dbReference type="InterPro" id="IPR008271">
    <property type="entry name" value="Ser/Thr_kinase_AS"/>
</dbReference>
<dbReference type="InterPro" id="IPR011009">
    <property type="entry name" value="Kinase-like_dom_sf"/>
</dbReference>
<feature type="region of interest" description="Disordered" evidence="8">
    <location>
        <begin position="533"/>
        <end position="583"/>
    </location>
</feature>
<dbReference type="CDD" id="cd13999">
    <property type="entry name" value="STKc_MAP3K-like"/>
    <property type="match status" value="1"/>
</dbReference>
<dbReference type="PRINTS" id="PR00109">
    <property type="entry name" value="TYRKINASE"/>
</dbReference>
<dbReference type="SUPFAM" id="SSF56112">
    <property type="entry name" value="Protein kinase-like (PK-like)"/>
    <property type="match status" value="1"/>
</dbReference>
<dbReference type="Pfam" id="PF00017">
    <property type="entry name" value="SH2"/>
    <property type="match status" value="1"/>
</dbReference>
<dbReference type="InterPro" id="IPR000980">
    <property type="entry name" value="SH2"/>
</dbReference>
<dbReference type="InterPro" id="IPR036860">
    <property type="entry name" value="SH2_dom_sf"/>
</dbReference>
<dbReference type="GO" id="GO:0004713">
    <property type="term" value="F:protein tyrosine kinase activity"/>
    <property type="evidence" value="ECO:0007669"/>
    <property type="project" value="UniProtKB-KW"/>
</dbReference>
<evidence type="ECO:0000256" key="5">
    <source>
        <dbReference type="ARBA" id="ARBA00023137"/>
    </source>
</evidence>
<dbReference type="SUPFAM" id="SSF55550">
    <property type="entry name" value="SH2 domain"/>
    <property type="match status" value="1"/>
</dbReference>
<evidence type="ECO:0000259" key="10">
    <source>
        <dbReference type="PROSITE" id="PS50011"/>
    </source>
</evidence>
<dbReference type="PROSITE" id="PS50001">
    <property type="entry name" value="SH2"/>
    <property type="match status" value="1"/>
</dbReference>
<feature type="compositionally biased region" description="Basic residues" evidence="8">
    <location>
        <begin position="599"/>
        <end position="614"/>
    </location>
</feature>
<dbReference type="SMART" id="SM00252">
    <property type="entry name" value="SH2"/>
    <property type="match status" value="1"/>
</dbReference>
<feature type="compositionally biased region" description="Low complexity" evidence="8">
    <location>
        <begin position="569"/>
        <end position="582"/>
    </location>
</feature>
<evidence type="ECO:0000256" key="4">
    <source>
        <dbReference type="ARBA" id="ARBA00022840"/>
    </source>
</evidence>
<reference evidence="11 12" key="1">
    <citation type="journal article" date="2013" name="Genome Biol.">
        <title>Genome of Acanthamoeba castellanii highlights extensive lateral gene transfer and early evolution of tyrosine kinase signaling.</title>
        <authorList>
            <person name="Clarke M."/>
            <person name="Lohan A.J."/>
            <person name="Liu B."/>
            <person name="Lagkouvardos I."/>
            <person name="Roy S."/>
            <person name="Zafar N."/>
            <person name="Bertelli C."/>
            <person name="Schilde C."/>
            <person name="Kianianmomeni A."/>
            <person name="Burglin T.R."/>
            <person name="Frech C."/>
            <person name="Turcotte B."/>
            <person name="Kopec K.O."/>
            <person name="Synnott J.M."/>
            <person name="Choo C."/>
            <person name="Paponov I."/>
            <person name="Finkler A."/>
            <person name="Soon Heng Tan C."/>
            <person name="Hutchins A.P."/>
            <person name="Weinmeier T."/>
            <person name="Rattei T."/>
            <person name="Chu J.S."/>
            <person name="Gimenez G."/>
            <person name="Irimia M."/>
            <person name="Rigden D.J."/>
            <person name="Fitzpatrick D.A."/>
            <person name="Lorenzo-Morales J."/>
            <person name="Bateman A."/>
            <person name="Chiu C.H."/>
            <person name="Tang P."/>
            <person name="Hegemann P."/>
            <person name="Fromm H."/>
            <person name="Raoult D."/>
            <person name="Greub G."/>
            <person name="Miranda-Saavedra D."/>
            <person name="Chen N."/>
            <person name="Nash P."/>
            <person name="Ginger M.L."/>
            <person name="Horn M."/>
            <person name="Schaap P."/>
            <person name="Caler L."/>
            <person name="Loftus B."/>
        </authorList>
    </citation>
    <scope>NUCLEOTIDE SEQUENCE [LARGE SCALE GENOMIC DNA]</scope>
    <source>
        <strain evidence="11 12">Neff</strain>
    </source>
</reference>
<evidence type="ECO:0000256" key="2">
    <source>
        <dbReference type="ARBA" id="ARBA00022741"/>
    </source>
</evidence>
<dbReference type="OMA" id="NIIEECW"/>
<dbReference type="Pfam" id="PF07714">
    <property type="entry name" value="PK_Tyr_Ser-Thr"/>
    <property type="match status" value="1"/>
</dbReference>
<evidence type="ECO:0000313" key="11">
    <source>
        <dbReference type="EMBL" id="ELR21777.1"/>
    </source>
</evidence>